<dbReference type="eggNOG" id="COG3610">
    <property type="taxonomic scope" value="Bacteria"/>
</dbReference>
<dbReference type="STRING" id="1122146.IV53_GL000770"/>
<dbReference type="InterPro" id="IPR010619">
    <property type="entry name" value="ThrE-like_N"/>
</dbReference>
<dbReference type="GO" id="GO:0022857">
    <property type="term" value="F:transmembrane transporter activity"/>
    <property type="evidence" value="ECO:0007669"/>
    <property type="project" value="InterPro"/>
</dbReference>
<dbReference type="EMBL" id="JQBZ01000025">
    <property type="protein sequence ID" value="KRN88801.1"/>
    <property type="molecule type" value="Genomic_DNA"/>
</dbReference>
<dbReference type="GO" id="GO:0005886">
    <property type="term" value="C:plasma membrane"/>
    <property type="evidence" value="ECO:0007669"/>
    <property type="project" value="UniProtKB-SubCell"/>
</dbReference>
<dbReference type="PANTHER" id="PTHR34390">
    <property type="entry name" value="UPF0442 PROTEIN YJJB-RELATED"/>
    <property type="match status" value="1"/>
</dbReference>
<dbReference type="InterPro" id="IPR024528">
    <property type="entry name" value="ThrE_2"/>
</dbReference>
<dbReference type="PANTHER" id="PTHR34390:SF2">
    <property type="entry name" value="SUCCINATE TRANSPORTER SUBUNIT YJJP-RELATED"/>
    <property type="match status" value="1"/>
</dbReference>
<feature type="transmembrane region" description="Helical" evidence="7">
    <location>
        <begin position="333"/>
        <end position="353"/>
    </location>
</feature>
<comment type="similarity">
    <text evidence="6">Belongs to the ThrE exporter (TC 2.A.79) family.</text>
</comment>
<organism evidence="10 11">
    <name type="scientific">Ligilactobacillus ceti DSM 22408</name>
    <dbReference type="NCBI Taxonomy" id="1122146"/>
    <lineage>
        <taxon>Bacteria</taxon>
        <taxon>Bacillati</taxon>
        <taxon>Bacillota</taxon>
        <taxon>Bacilli</taxon>
        <taxon>Lactobacillales</taxon>
        <taxon>Lactobacillaceae</taxon>
        <taxon>Ligilactobacillus</taxon>
    </lineage>
</organism>
<feature type="domain" description="Threonine/Serine exporter ThrE" evidence="9">
    <location>
        <begin position="289"/>
        <end position="414"/>
    </location>
</feature>
<evidence type="ECO:0000256" key="4">
    <source>
        <dbReference type="ARBA" id="ARBA00022989"/>
    </source>
</evidence>
<evidence type="ECO:0000256" key="2">
    <source>
        <dbReference type="ARBA" id="ARBA00022475"/>
    </source>
</evidence>
<keyword evidence="11" id="KW-1185">Reference proteome</keyword>
<dbReference type="Proteomes" id="UP000051500">
    <property type="component" value="Unassembled WGS sequence"/>
</dbReference>
<comment type="subcellular location">
    <subcellularLocation>
        <location evidence="1">Cell membrane</location>
        <topology evidence="1">Multi-pass membrane protein</topology>
    </subcellularLocation>
</comment>
<name>A0A0R2KHH8_9LACO</name>
<feature type="transmembrane region" description="Helical" evidence="7">
    <location>
        <begin position="282"/>
        <end position="303"/>
    </location>
</feature>
<feature type="transmembrane region" description="Helical" evidence="7">
    <location>
        <begin position="246"/>
        <end position="270"/>
    </location>
</feature>
<keyword evidence="5 7" id="KW-0472">Membrane</keyword>
<evidence type="ECO:0000256" key="1">
    <source>
        <dbReference type="ARBA" id="ARBA00004651"/>
    </source>
</evidence>
<evidence type="ECO:0000259" key="8">
    <source>
        <dbReference type="Pfam" id="PF06738"/>
    </source>
</evidence>
<keyword evidence="2" id="KW-1003">Cell membrane</keyword>
<dbReference type="AlphaFoldDB" id="A0A0R2KHH8"/>
<comment type="caution">
    <text evidence="10">The sequence shown here is derived from an EMBL/GenBank/DDBJ whole genome shotgun (WGS) entry which is preliminary data.</text>
</comment>
<dbReference type="eggNOG" id="COG2966">
    <property type="taxonomic scope" value="Bacteria"/>
</dbReference>
<feature type="transmembrane region" description="Helical" evidence="7">
    <location>
        <begin position="132"/>
        <end position="159"/>
    </location>
</feature>
<keyword evidence="3 7" id="KW-0812">Transmembrane</keyword>
<protein>
    <submittedName>
        <fullName evidence="10">Uncharacterized protein</fullName>
    </submittedName>
</protein>
<dbReference type="InterPro" id="IPR050539">
    <property type="entry name" value="ThrE_Dicarb/AminoAcid_Exp"/>
</dbReference>
<evidence type="ECO:0000256" key="3">
    <source>
        <dbReference type="ARBA" id="ARBA00022692"/>
    </source>
</evidence>
<feature type="transmembrane region" description="Helical" evidence="7">
    <location>
        <begin position="211"/>
        <end position="234"/>
    </location>
</feature>
<sequence>MCQNPNCTIKQADLKDKALIVGQIGMGMLSCGTGAWRIREAMNIISAALGISCDADIGLVNINYTCFDANSGESHSTSLTIPTSGVNTAKLSLLEEYIANFEFSSVNKTLHQISSEIENIEKTPILYRPWQIGLAAGFACASFVFLLGGHPIAMLFAFLGAGAGSFTRAKLLAKKLMPLVAIAISVTVACTIYRICVMISMPLLHLSAGHITGYIGAMLFVIPGFPLITSGLDLAKQDMRSGIERFFHALIVIIVATIIGWMVASVLHLAPRDFTPMHLNTWLLLALRLFFGFFGVFGFSIMFNSTVKMAASAGIIGTLANALRLALIGQGMFPAPATFIGAMTAGLLAVLFFKQTGFPRISLTVPSLVIMVPGLDMYKAFYYLGNVAVAPAALWISKAIILAISLPLGLTVARVLTDPRWRSRN</sequence>
<reference evidence="10 11" key="1">
    <citation type="journal article" date="2015" name="Genome Announc.">
        <title>Expanding the biotechnology potential of lactobacilli through comparative genomics of 213 strains and associated genera.</title>
        <authorList>
            <person name="Sun Z."/>
            <person name="Harris H.M."/>
            <person name="McCann A."/>
            <person name="Guo C."/>
            <person name="Argimon S."/>
            <person name="Zhang W."/>
            <person name="Yang X."/>
            <person name="Jeffery I.B."/>
            <person name="Cooney J.C."/>
            <person name="Kagawa T.F."/>
            <person name="Liu W."/>
            <person name="Song Y."/>
            <person name="Salvetti E."/>
            <person name="Wrobel A."/>
            <person name="Rasinkangas P."/>
            <person name="Parkhill J."/>
            <person name="Rea M.C."/>
            <person name="O'Sullivan O."/>
            <person name="Ritari J."/>
            <person name="Douillard F.P."/>
            <person name="Paul Ross R."/>
            <person name="Yang R."/>
            <person name="Briner A.E."/>
            <person name="Felis G.E."/>
            <person name="de Vos W.M."/>
            <person name="Barrangou R."/>
            <person name="Klaenhammer T.R."/>
            <person name="Caufield P.W."/>
            <person name="Cui Y."/>
            <person name="Zhang H."/>
            <person name="O'Toole P.W."/>
        </authorList>
    </citation>
    <scope>NUCLEOTIDE SEQUENCE [LARGE SCALE GENOMIC DNA]</scope>
    <source>
        <strain evidence="10 11">DSM 22408</strain>
    </source>
</reference>
<keyword evidence="4 7" id="KW-1133">Transmembrane helix</keyword>
<feature type="transmembrane region" description="Helical" evidence="7">
    <location>
        <begin position="395"/>
        <end position="416"/>
    </location>
</feature>
<feature type="transmembrane region" description="Helical" evidence="7">
    <location>
        <begin position="365"/>
        <end position="383"/>
    </location>
</feature>
<evidence type="ECO:0000313" key="10">
    <source>
        <dbReference type="EMBL" id="KRN88801.1"/>
    </source>
</evidence>
<evidence type="ECO:0000259" key="9">
    <source>
        <dbReference type="Pfam" id="PF12821"/>
    </source>
</evidence>
<evidence type="ECO:0000256" key="6">
    <source>
        <dbReference type="ARBA" id="ARBA00034125"/>
    </source>
</evidence>
<accession>A0A0R2KHH8</accession>
<feature type="domain" description="Threonine/serine exporter-like N-terminal" evidence="8">
    <location>
        <begin position="20"/>
        <end position="266"/>
    </location>
</feature>
<feature type="transmembrane region" description="Helical" evidence="7">
    <location>
        <begin position="179"/>
        <end position="205"/>
    </location>
</feature>
<dbReference type="Pfam" id="PF12821">
    <property type="entry name" value="ThrE_2"/>
    <property type="match status" value="1"/>
</dbReference>
<evidence type="ECO:0000313" key="11">
    <source>
        <dbReference type="Proteomes" id="UP000051500"/>
    </source>
</evidence>
<evidence type="ECO:0000256" key="5">
    <source>
        <dbReference type="ARBA" id="ARBA00023136"/>
    </source>
</evidence>
<dbReference type="PATRIC" id="fig|1122146.4.peg.799"/>
<dbReference type="Pfam" id="PF06738">
    <property type="entry name" value="ThrE"/>
    <property type="match status" value="1"/>
</dbReference>
<evidence type="ECO:0000256" key="7">
    <source>
        <dbReference type="SAM" id="Phobius"/>
    </source>
</evidence>
<proteinExistence type="inferred from homology"/>
<dbReference type="GO" id="GO:0015744">
    <property type="term" value="P:succinate transport"/>
    <property type="evidence" value="ECO:0007669"/>
    <property type="project" value="TreeGrafter"/>
</dbReference>
<gene>
    <name evidence="10" type="ORF">IV53_GL000770</name>
</gene>